<sequence length="294" mass="31109">MKICPNCHSKMNDNVKFCTKCGTKLASVVGTPELSSGDSPVEKGKTVTSENVTNKPVNETVTPRSTVDTVALQSAFQGYWHWLVNSWKSPFQVQKATKYAGIVTLFLESLFFTLGIGHLAQKATSAASRTANSVVSAFSGNSSSSVGSSFSIGFSFYISIILIIVIAAIAMIGIAFLINRSVGGTEIFVDYLNRLAHYSSSILILTLIFFLMTLSGSVGVVSAVVTAIILLLISLIWSTTIICGVVVLDAPGQLDRIYGAVIAGVICVVIEAIAVSLITSKLGDTLGSFISSLF</sequence>
<reference evidence="3 4" key="1">
    <citation type="submission" date="2016-11" db="EMBL/GenBank/DDBJ databases">
        <title>Interaction between Lactobacillus species and yeast in water kefir.</title>
        <authorList>
            <person name="Behr J."/>
            <person name="Xu D."/>
            <person name="Vogel R.F."/>
        </authorList>
    </citation>
    <scope>NUCLEOTIDE SEQUENCE [LARGE SCALE GENOMIC DNA]</scope>
    <source>
        <strain evidence="3 4">TMW 1.1827</strain>
    </source>
</reference>
<feature type="transmembrane region" description="Helical" evidence="1">
    <location>
        <begin position="224"/>
        <end position="248"/>
    </location>
</feature>
<evidence type="ECO:0000313" key="4">
    <source>
        <dbReference type="Proteomes" id="UP000324497"/>
    </source>
</evidence>
<dbReference type="Pfam" id="PF20214">
    <property type="entry name" value="DUF6574"/>
    <property type="match status" value="1"/>
</dbReference>
<dbReference type="InterPro" id="IPR046481">
    <property type="entry name" value="DUF6574"/>
</dbReference>
<feature type="transmembrane region" description="Helical" evidence="1">
    <location>
        <begin position="99"/>
        <end position="120"/>
    </location>
</feature>
<protein>
    <recommendedName>
        <fullName evidence="2">Zinc-ribbon domain-containing protein</fullName>
    </recommendedName>
</protein>
<keyword evidence="1" id="KW-1133">Transmembrane helix</keyword>
<gene>
    <name evidence="3" type="ORF">BSQ50_05210</name>
</gene>
<keyword evidence="4" id="KW-1185">Reference proteome</keyword>
<dbReference type="InterPro" id="IPR026870">
    <property type="entry name" value="Zinc_ribbon_dom"/>
</dbReference>
<evidence type="ECO:0000313" key="3">
    <source>
        <dbReference type="EMBL" id="AUJ32009.1"/>
    </source>
</evidence>
<name>A0A3Q8CNZ1_9LACO</name>
<dbReference type="Pfam" id="PF13240">
    <property type="entry name" value="Zn_Ribbon_1"/>
    <property type="match status" value="1"/>
</dbReference>
<accession>A0A3Q8CNZ1</accession>
<keyword evidence="1" id="KW-0472">Membrane</keyword>
<feature type="transmembrane region" description="Helical" evidence="1">
    <location>
        <begin position="154"/>
        <end position="178"/>
    </location>
</feature>
<feature type="domain" description="Zinc-ribbon" evidence="2">
    <location>
        <begin position="4"/>
        <end position="25"/>
    </location>
</feature>
<evidence type="ECO:0000259" key="2">
    <source>
        <dbReference type="Pfam" id="PF13240"/>
    </source>
</evidence>
<proteinExistence type="predicted"/>
<organism evidence="3 4">
    <name type="scientific">Liquorilactobacillus nagelii</name>
    <dbReference type="NCBI Taxonomy" id="82688"/>
    <lineage>
        <taxon>Bacteria</taxon>
        <taxon>Bacillati</taxon>
        <taxon>Bacillota</taxon>
        <taxon>Bacilli</taxon>
        <taxon>Lactobacillales</taxon>
        <taxon>Lactobacillaceae</taxon>
        <taxon>Liquorilactobacillus</taxon>
    </lineage>
</organism>
<dbReference type="AlphaFoldDB" id="A0A3Q8CNZ1"/>
<keyword evidence="1" id="KW-0812">Transmembrane</keyword>
<dbReference type="Proteomes" id="UP000324497">
    <property type="component" value="Chromosome"/>
</dbReference>
<dbReference type="RefSeq" id="WP_148126630.1">
    <property type="nucleotide sequence ID" value="NZ_CP018180.1"/>
</dbReference>
<dbReference type="KEGG" id="lng:BSQ50_05210"/>
<evidence type="ECO:0000256" key="1">
    <source>
        <dbReference type="SAM" id="Phobius"/>
    </source>
</evidence>
<feature type="transmembrane region" description="Helical" evidence="1">
    <location>
        <begin position="198"/>
        <end position="218"/>
    </location>
</feature>
<feature type="transmembrane region" description="Helical" evidence="1">
    <location>
        <begin position="257"/>
        <end position="278"/>
    </location>
</feature>
<dbReference type="EMBL" id="CP018180">
    <property type="protein sequence ID" value="AUJ32009.1"/>
    <property type="molecule type" value="Genomic_DNA"/>
</dbReference>